<feature type="region of interest" description="Disordered" evidence="1">
    <location>
        <begin position="323"/>
        <end position="508"/>
    </location>
</feature>
<feature type="compositionally biased region" description="Polar residues" evidence="1">
    <location>
        <begin position="138"/>
        <end position="147"/>
    </location>
</feature>
<feature type="compositionally biased region" description="Pro residues" evidence="1">
    <location>
        <begin position="93"/>
        <end position="110"/>
    </location>
</feature>
<feature type="compositionally biased region" description="Pro residues" evidence="1">
    <location>
        <begin position="10"/>
        <end position="20"/>
    </location>
</feature>
<organism evidence="2 3">
    <name type="scientific">Ganoderma sinense ZZ0214-1</name>
    <dbReference type="NCBI Taxonomy" id="1077348"/>
    <lineage>
        <taxon>Eukaryota</taxon>
        <taxon>Fungi</taxon>
        <taxon>Dikarya</taxon>
        <taxon>Basidiomycota</taxon>
        <taxon>Agaricomycotina</taxon>
        <taxon>Agaricomycetes</taxon>
        <taxon>Polyporales</taxon>
        <taxon>Polyporaceae</taxon>
        <taxon>Ganoderma</taxon>
    </lineage>
</organism>
<dbReference type="STRING" id="1077348.A0A2G8SHM0"/>
<proteinExistence type="predicted"/>
<dbReference type="OrthoDB" id="2757531at2759"/>
<dbReference type="AlphaFoldDB" id="A0A2G8SHM0"/>
<keyword evidence="3" id="KW-1185">Reference proteome</keyword>
<feature type="compositionally biased region" description="Basic and acidic residues" evidence="1">
    <location>
        <begin position="439"/>
        <end position="462"/>
    </location>
</feature>
<evidence type="ECO:0000256" key="1">
    <source>
        <dbReference type="SAM" id="MobiDB-lite"/>
    </source>
</evidence>
<dbReference type="Proteomes" id="UP000230002">
    <property type="component" value="Unassembled WGS sequence"/>
</dbReference>
<feature type="compositionally biased region" description="Acidic residues" evidence="1">
    <location>
        <begin position="360"/>
        <end position="371"/>
    </location>
</feature>
<comment type="caution">
    <text evidence="2">The sequence shown here is derived from an EMBL/GenBank/DDBJ whole genome shotgun (WGS) entry which is preliminary data.</text>
</comment>
<feature type="compositionally biased region" description="Polar residues" evidence="1">
    <location>
        <begin position="565"/>
        <end position="574"/>
    </location>
</feature>
<protein>
    <submittedName>
        <fullName evidence="2">Uncharacterized protein</fullName>
    </submittedName>
</protein>
<feature type="compositionally biased region" description="Pro residues" evidence="1">
    <location>
        <begin position="208"/>
        <end position="217"/>
    </location>
</feature>
<feature type="compositionally biased region" description="Low complexity" evidence="1">
    <location>
        <begin position="487"/>
        <end position="501"/>
    </location>
</feature>
<dbReference type="EMBL" id="AYKW01000008">
    <property type="protein sequence ID" value="PIL33266.1"/>
    <property type="molecule type" value="Genomic_DNA"/>
</dbReference>
<evidence type="ECO:0000313" key="2">
    <source>
        <dbReference type="EMBL" id="PIL33266.1"/>
    </source>
</evidence>
<feature type="region of interest" description="Disordered" evidence="1">
    <location>
        <begin position="176"/>
        <end position="232"/>
    </location>
</feature>
<feature type="region of interest" description="Disordered" evidence="1">
    <location>
        <begin position="557"/>
        <end position="589"/>
    </location>
</feature>
<feature type="region of interest" description="Disordered" evidence="1">
    <location>
        <begin position="1"/>
        <end position="156"/>
    </location>
</feature>
<feature type="compositionally biased region" description="Low complexity" evidence="1">
    <location>
        <begin position="218"/>
        <end position="232"/>
    </location>
</feature>
<gene>
    <name evidence="2" type="ORF">GSI_04716</name>
</gene>
<name>A0A2G8SHM0_9APHY</name>
<feature type="region of interest" description="Disordered" evidence="1">
    <location>
        <begin position="836"/>
        <end position="861"/>
    </location>
</feature>
<accession>A0A2G8SHM0</accession>
<feature type="compositionally biased region" description="Low complexity" evidence="1">
    <location>
        <begin position="59"/>
        <end position="92"/>
    </location>
</feature>
<reference evidence="2 3" key="1">
    <citation type="journal article" date="2015" name="Sci. Rep.">
        <title>Chromosome-level genome map provides insights into diverse defense mechanisms in the medicinal fungus Ganoderma sinense.</title>
        <authorList>
            <person name="Zhu Y."/>
            <person name="Xu J."/>
            <person name="Sun C."/>
            <person name="Zhou S."/>
            <person name="Xu H."/>
            <person name="Nelson D.R."/>
            <person name="Qian J."/>
            <person name="Song J."/>
            <person name="Luo H."/>
            <person name="Xiang L."/>
            <person name="Li Y."/>
            <person name="Xu Z."/>
            <person name="Ji A."/>
            <person name="Wang L."/>
            <person name="Lu S."/>
            <person name="Hayward A."/>
            <person name="Sun W."/>
            <person name="Li X."/>
            <person name="Schwartz D.C."/>
            <person name="Wang Y."/>
            <person name="Chen S."/>
        </authorList>
    </citation>
    <scope>NUCLEOTIDE SEQUENCE [LARGE SCALE GENOMIC DNA]</scope>
    <source>
        <strain evidence="2 3">ZZ0214-1</strain>
    </source>
</reference>
<evidence type="ECO:0000313" key="3">
    <source>
        <dbReference type="Proteomes" id="UP000230002"/>
    </source>
</evidence>
<feature type="compositionally biased region" description="Acidic residues" evidence="1">
    <location>
        <begin position="383"/>
        <end position="419"/>
    </location>
</feature>
<sequence>MSSPSGQPVPATPPPAPTIPAQPTTPSSQRRDAPLPPIPTQEPASPSEIGGPATDKQGSAESESAPAGATSVGTSTATSSSAPASTESTTPVGTPPTAPSVPVPAAPSPSKPVAGKKHLVRRRDDFVNAKSKKIALGSSAQPLQLKNTPKKKHGGLIGPVVEKRVAGANEFLYRTWGARRSGSDLEQVAHGQGTSERPTRRLRSPRSPSAPVPPGYPKSPQVAHQQPAVPQQQLMHQQIMPQHALLQQQAMAHQQFFQQQMPQQPPQMYQPYMQVPAPMAYGVPMQTPNQVLGYHGFPHAAPPLNPGPSLWNDYREAHQDDDADQLYSTPRRVRTHHVHYDLDDDDDEGSNYNNGRGEDGNDEGENDEEENRMEYEHQYGQEYDLEDEDLEHCEDEEEPNEEEQLMEEIVQDDEMEDIDEHAPKINQLGEQTPPPDPQQSERPRPVPQNSHEETSGTSDHIRQQSLSQGPNDDRVRTSGRKGKERATGSSTAGPSTTGSSTLRGGRVLPSQGGESYFLLLLQQFSEFNEHQRKESRLNRQWQQNMMQYVKKLDHKIAHGSAAATHGTSGRSSVSRVKVNRDRPSNSMASRIVLEPRDQPMSPEDLKRLEEKEKGHLADLQNVVRVHFKKLLGVPSYKEMAKKNPPLNNNKVFEYEASGPQYFTADNFRVDFVKPWKEFPFNLSAHDFFASHLVRVLKGGGYKKAAVPARYHTYDHVAEALDVHMDHARRRYREAVSPPDTDEIEKEKRKARMVSRRGTLYTSRFRVTKHVEKYKRFEDIFVNLRGAHMSADETDRDENDKKKYPVTFSIIRAAWMSFAFRRLCRELDKEHIKNRGVLIGDQGSGGSGPRVREDTTPAQEADTRAPVGLWRDCYDSAWLAGLKNDQIRRLNIIDEDFGLALPQSDDEEEDEEM</sequence>